<accession>A0A1A8T2Y7</accession>
<evidence type="ECO:0000256" key="8">
    <source>
        <dbReference type="ARBA" id="ARBA00023166"/>
    </source>
</evidence>
<gene>
    <name evidence="18" type="primary">choB</name>
    <name evidence="18" type="ORF">MSP8886_00258</name>
</gene>
<evidence type="ECO:0000256" key="5">
    <source>
        <dbReference type="ARBA" id="ARBA00022827"/>
    </source>
</evidence>
<keyword evidence="3" id="KW-0153">Cholesterol metabolism</keyword>
<feature type="domain" description="Glucose-methanol-choline oxidoreductase C-terminal" evidence="17">
    <location>
        <begin position="576"/>
        <end position="662"/>
    </location>
</feature>
<dbReference type="PANTHER" id="PTHR47470:SF1">
    <property type="entry name" value="FAD-DEPENDENT OXIDOREDUCTASE 2 FAD BINDING DOMAIN-CONTAINING PROTEIN"/>
    <property type="match status" value="1"/>
</dbReference>
<protein>
    <recommendedName>
        <fullName evidence="14">Cholesterol oxidase</fullName>
        <ecNumber evidence="13">1.1.3.6</ecNumber>
        <ecNumber evidence="11">5.3.3.1</ecNumber>
    </recommendedName>
    <alternativeName>
        <fullName evidence="15">Cholesterol isomerase</fullName>
    </alternativeName>
</protein>
<evidence type="ECO:0000256" key="1">
    <source>
        <dbReference type="ARBA" id="ARBA00001974"/>
    </source>
</evidence>
<evidence type="ECO:0000256" key="10">
    <source>
        <dbReference type="ARBA" id="ARBA00023235"/>
    </source>
</evidence>
<dbReference type="GO" id="GO:0016995">
    <property type="term" value="F:cholesterol oxidase activity"/>
    <property type="evidence" value="ECO:0007669"/>
    <property type="project" value="UniProtKB-EC"/>
</dbReference>
<comment type="cofactor">
    <cofactor evidence="1">
        <name>FAD</name>
        <dbReference type="ChEBI" id="CHEBI:57692"/>
    </cofactor>
</comment>
<dbReference type="Proteomes" id="UP000092544">
    <property type="component" value="Unassembled WGS sequence"/>
</dbReference>
<evidence type="ECO:0000256" key="15">
    <source>
        <dbReference type="ARBA" id="ARBA00049778"/>
    </source>
</evidence>
<evidence type="ECO:0000256" key="3">
    <source>
        <dbReference type="ARBA" id="ARBA00022548"/>
    </source>
</evidence>
<feature type="domain" description="Glucose-methanol-choline oxidoreductase N-terminal" evidence="16">
    <location>
        <begin position="21"/>
        <end position="393"/>
    </location>
</feature>
<evidence type="ECO:0000313" key="18">
    <source>
        <dbReference type="EMBL" id="SBS25369.1"/>
    </source>
</evidence>
<dbReference type="InterPro" id="IPR007867">
    <property type="entry name" value="GMC_OxRtase_C"/>
</dbReference>
<evidence type="ECO:0000259" key="16">
    <source>
        <dbReference type="Pfam" id="PF00732"/>
    </source>
</evidence>
<keyword evidence="9" id="KW-0753">Steroid metabolism</keyword>
<evidence type="ECO:0000256" key="7">
    <source>
        <dbReference type="ARBA" id="ARBA00023098"/>
    </source>
</evidence>
<sequence length="678" mass="74656">MTNPNKTYDTVIIGSGFGGSVSALRISEAYSKKEKSPDDKKPVLLLERGKDWWGNLTDNPVKEPPFCTYRQPDARAGWMVEAEPLGTAVTFTPGQKQTGMTDSVLNFNSGTYAAKPIQKYPGLVEAIPNENMTVLVGAALGGTSHVYNTFFQKPSRVAFNLAFRDPEFPDDLSKKLLDYQALAPHYDTVKDMMSLETIEVAKIQINNGKDNHTIPLIDTPSYLSTRSFKEQAQKLAATKKPLETETPPNIKEAEIGNIEMAFNWGVVVKEAEATMLPSATIGEMWYGMNSYSQNNDDHNQLYGVKKTLDQNYLKKAKETGLLDIQCLSEVTHIAMAPNSTEKDPIYRIYVTQINADELDKSTQQIIDTKNIIFSAGSMHTARLLLESANTPNPDDTKTSSLPTLSHYMGKYWGQNGDVMATQSVPNRVRSSNGGPGSVDAYFSYIEGVSDEITRVDSDSTEIEQNCLKFMKQYQASPFIRFLLYPAWYEESDSLQNTYNMGVCYNTAPGSFIYNGKGGYELSYPPTKIVEDDSYQGISKKYAEGVADAANTLAYTLNKWNEANSFDPIDKKIHYSGPMPIKESTTQLSHTHDRHEDENNFDVAYGMTAHPLGSCVLGKACDGFGRVRGADGKEIPGLYVADGSLIPGSTGACTPAWTIAAVAEYCMAKVADEIAAKGD</sequence>
<dbReference type="OrthoDB" id="9787779at2"/>
<keyword evidence="19" id="KW-1185">Reference proteome</keyword>
<evidence type="ECO:0000256" key="6">
    <source>
        <dbReference type="ARBA" id="ARBA00023002"/>
    </source>
</evidence>
<dbReference type="GO" id="GO:0050660">
    <property type="term" value="F:flavin adenine dinucleotide binding"/>
    <property type="evidence" value="ECO:0007669"/>
    <property type="project" value="InterPro"/>
</dbReference>
<evidence type="ECO:0000256" key="9">
    <source>
        <dbReference type="ARBA" id="ARBA00023221"/>
    </source>
</evidence>
<reference evidence="18 19" key="1">
    <citation type="submission" date="2016-06" db="EMBL/GenBank/DDBJ databases">
        <authorList>
            <person name="Kjaerup R.B."/>
            <person name="Dalgaard T.S."/>
            <person name="Juul-Madsen H.R."/>
        </authorList>
    </citation>
    <scope>NUCLEOTIDE SEQUENCE [LARGE SCALE GENOMIC DNA]</scope>
    <source>
        <strain evidence="18 19">CECT 8886</strain>
    </source>
</reference>
<dbReference type="EC" id="1.1.3.6" evidence="13"/>
<keyword evidence="5" id="KW-0274">FAD</keyword>
<dbReference type="RefSeq" id="WP_067011914.1">
    <property type="nucleotide sequence ID" value="NZ_FLOB01000001.1"/>
</dbReference>
<evidence type="ECO:0000259" key="17">
    <source>
        <dbReference type="Pfam" id="PF05199"/>
    </source>
</evidence>
<dbReference type="InterPro" id="IPR036188">
    <property type="entry name" value="FAD/NAD-bd_sf"/>
</dbReference>
<dbReference type="GO" id="GO:0008203">
    <property type="term" value="P:cholesterol metabolic process"/>
    <property type="evidence" value="ECO:0007669"/>
    <property type="project" value="UniProtKB-KW"/>
</dbReference>
<keyword evidence="10" id="KW-0413">Isomerase</keyword>
<dbReference type="Pfam" id="PF05199">
    <property type="entry name" value="GMC_oxred_C"/>
    <property type="match status" value="1"/>
</dbReference>
<evidence type="ECO:0000256" key="12">
    <source>
        <dbReference type="ARBA" id="ARBA00049645"/>
    </source>
</evidence>
<evidence type="ECO:0000256" key="14">
    <source>
        <dbReference type="ARBA" id="ARBA00049744"/>
    </source>
</evidence>
<dbReference type="Pfam" id="PF00732">
    <property type="entry name" value="GMC_oxred_N"/>
    <property type="match status" value="1"/>
</dbReference>
<evidence type="ECO:0000256" key="13">
    <source>
        <dbReference type="ARBA" id="ARBA00049723"/>
    </source>
</evidence>
<dbReference type="Gene3D" id="3.50.50.60">
    <property type="entry name" value="FAD/NAD(P)-binding domain"/>
    <property type="match status" value="3"/>
</dbReference>
<organism evidence="18 19">
    <name type="scientific">Marinomonas spartinae</name>
    <dbReference type="NCBI Taxonomy" id="1792290"/>
    <lineage>
        <taxon>Bacteria</taxon>
        <taxon>Pseudomonadati</taxon>
        <taxon>Pseudomonadota</taxon>
        <taxon>Gammaproteobacteria</taxon>
        <taxon>Oceanospirillales</taxon>
        <taxon>Oceanospirillaceae</taxon>
        <taxon>Marinomonas</taxon>
    </lineage>
</organism>
<dbReference type="EC" id="5.3.3.1" evidence="11"/>
<evidence type="ECO:0000256" key="2">
    <source>
        <dbReference type="ARBA" id="ARBA00010790"/>
    </source>
</evidence>
<comment type="similarity">
    <text evidence="2">Belongs to the GMC oxidoreductase family.</text>
</comment>
<dbReference type="AlphaFoldDB" id="A0A1A8T2Y7"/>
<evidence type="ECO:0000313" key="19">
    <source>
        <dbReference type="Proteomes" id="UP000092544"/>
    </source>
</evidence>
<dbReference type="InterPro" id="IPR052542">
    <property type="entry name" value="Cholesterol_Oxidase"/>
</dbReference>
<dbReference type="PANTHER" id="PTHR47470">
    <property type="entry name" value="CHOLESTEROL OXIDASE"/>
    <property type="match status" value="1"/>
</dbReference>
<dbReference type="GO" id="GO:0004769">
    <property type="term" value="F:steroid Delta-isomerase activity"/>
    <property type="evidence" value="ECO:0007669"/>
    <property type="project" value="UniProtKB-EC"/>
</dbReference>
<dbReference type="STRING" id="1792290.MSP8886_00258"/>
<keyword evidence="6 18" id="KW-0560">Oxidoreductase</keyword>
<evidence type="ECO:0000256" key="11">
    <source>
        <dbReference type="ARBA" id="ARBA00038856"/>
    </source>
</evidence>
<evidence type="ECO:0000256" key="4">
    <source>
        <dbReference type="ARBA" id="ARBA00022630"/>
    </source>
</evidence>
<name>A0A1A8T2Y7_9GAMM</name>
<keyword evidence="8" id="KW-1207">Sterol metabolism</keyword>
<proteinExistence type="inferred from homology"/>
<keyword evidence="4" id="KW-0285">Flavoprotein</keyword>
<dbReference type="InterPro" id="IPR000172">
    <property type="entry name" value="GMC_OxRdtase_N"/>
</dbReference>
<comment type="pathway">
    <text evidence="12">Steroid metabolism; cholesterol degradation.</text>
</comment>
<keyword evidence="7" id="KW-0443">Lipid metabolism</keyword>
<dbReference type="EMBL" id="FLOB01000001">
    <property type="protein sequence ID" value="SBS25369.1"/>
    <property type="molecule type" value="Genomic_DNA"/>
</dbReference>
<dbReference type="SUPFAM" id="SSF51905">
    <property type="entry name" value="FAD/NAD(P)-binding domain"/>
    <property type="match status" value="1"/>
</dbReference>